<evidence type="ECO:0000313" key="11">
    <source>
        <dbReference type="EMBL" id="SNR71928.1"/>
    </source>
</evidence>
<keyword evidence="4 9" id="KW-0812">Transmembrane</keyword>
<accession>A0A238YMB1</accession>
<keyword evidence="2 9" id="KW-1003">Cell membrane</keyword>
<dbReference type="UniPathway" id="UPA00665"/>
<evidence type="ECO:0000256" key="10">
    <source>
        <dbReference type="RuleBase" id="RU004181"/>
    </source>
</evidence>
<dbReference type="GO" id="GO:0004190">
    <property type="term" value="F:aspartic-type endopeptidase activity"/>
    <property type="evidence" value="ECO:0007669"/>
    <property type="project" value="UniProtKB-UniRule"/>
</dbReference>
<keyword evidence="7 9" id="KW-1133">Transmembrane helix</keyword>
<dbReference type="AlphaFoldDB" id="A0A238YMB1"/>
<reference evidence="12" key="1">
    <citation type="submission" date="2017-06" db="EMBL/GenBank/DDBJ databases">
        <authorList>
            <person name="Varghese N."/>
            <person name="Submissions S."/>
        </authorList>
    </citation>
    <scope>NUCLEOTIDE SEQUENCE [LARGE SCALE GENOMIC DNA]</scope>
    <source>
        <strain evidence="12">DSM 15668</strain>
    </source>
</reference>
<keyword evidence="6 9" id="KW-0378">Hydrolase</keyword>
<dbReference type="RefSeq" id="WP_089322764.1">
    <property type="nucleotide sequence ID" value="NZ_FZOB01000004.1"/>
</dbReference>
<dbReference type="OrthoDB" id="9810259at2"/>
<dbReference type="Proteomes" id="UP000198405">
    <property type="component" value="Unassembled WGS sequence"/>
</dbReference>
<feature type="transmembrane region" description="Helical" evidence="9">
    <location>
        <begin position="61"/>
        <end position="80"/>
    </location>
</feature>
<keyword evidence="8 9" id="KW-0472">Membrane</keyword>
<proteinExistence type="inferred from homology"/>
<dbReference type="HAMAP" id="MF_00161">
    <property type="entry name" value="LspA"/>
    <property type="match status" value="1"/>
</dbReference>
<evidence type="ECO:0000256" key="3">
    <source>
        <dbReference type="ARBA" id="ARBA00022670"/>
    </source>
</evidence>
<dbReference type="PANTHER" id="PTHR33695:SF1">
    <property type="entry name" value="LIPOPROTEIN SIGNAL PEPTIDASE"/>
    <property type="match status" value="1"/>
</dbReference>
<dbReference type="PANTHER" id="PTHR33695">
    <property type="entry name" value="LIPOPROTEIN SIGNAL PEPTIDASE"/>
    <property type="match status" value="1"/>
</dbReference>
<dbReference type="InterPro" id="IPR001872">
    <property type="entry name" value="Peptidase_A8"/>
</dbReference>
<sequence>MLVFLVAVFVFVLDRMTKLLALKYLKGNVIEVVPGFFRLIYAENKGAAFSLFSSFSGIGRFVFLILVPLIVIAGIIYVLIYRKELSFIERISFSLILGGAAGNLYDRVVYGKVIDFLDFYIGKYHWPAFNVADIAVFLGTVALFLYYFLKSSREDNVIQ</sequence>
<dbReference type="PRINTS" id="PR00781">
    <property type="entry name" value="LIPOSIGPTASE"/>
</dbReference>
<dbReference type="EMBL" id="FZOB01000004">
    <property type="protein sequence ID" value="SNR71928.1"/>
    <property type="molecule type" value="Genomic_DNA"/>
</dbReference>
<dbReference type="GO" id="GO:0005886">
    <property type="term" value="C:plasma membrane"/>
    <property type="evidence" value="ECO:0007669"/>
    <property type="project" value="UniProtKB-SubCell"/>
</dbReference>
<evidence type="ECO:0000256" key="7">
    <source>
        <dbReference type="ARBA" id="ARBA00022989"/>
    </source>
</evidence>
<comment type="caution">
    <text evidence="9">Lacks conserved residue(s) required for the propagation of feature annotation.</text>
</comment>
<protein>
    <recommendedName>
        <fullName evidence="9">Lipoprotein signal peptidase</fullName>
        <ecNumber evidence="9">3.4.23.36</ecNumber>
    </recommendedName>
    <alternativeName>
        <fullName evidence="9">Prolipoprotein signal peptidase</fullName>
    </alternativeName>
    <alternativeName>
        <fullName evidence="9">Signal peptidase II</fullName>
        <shortName evidence="9">SPase II</shortName>
    </alternativeName>
</protein>
<comment type="pathway">
    <text evidence="9">Protein modification; lipoprotein biosynthesis (signal peptide cleavage).</text>
</comment>
<comment type="subcellular location">
    <subcellularLocation>
        <location evidence="9">Cell membrane</location>
        <topology evidence="9">Multi-pass membrane protein</topology>
    </subcellularLocation>
</comment>
<gene>
    <name evidence="9" type="primary">lspA</name>
    <name evidence="11" type="ORF">SAMN06265340_1049</name>
</gene>
<dbReference type="NCBIfam" id="TIGR00077">
    <property type="entry name" value="lspA"/>
    <property type="match status" value="1"/>
</dbReference>
<evidence type="ECO:0000256" key="5">
    <source>
        <dbReference type="ARBA" id="ARBA00022750"/>
    </source>
</evidence>
<comment type="function">
    <text evidence="9">This protein specifically catalyzes the removal of signal peptides from prolipoproteins.</text>
</comment>
<comment type="similarity">
    <text evidence="1 9 10">Belongs to the peptidase A8 family.</text>
</comment>
<evidence type="ECO:0000256" key="6">
    <source>
        <dbReference type="ARBA" id="ARBA00022801"/>
    </source>
</evidence>
<feature type="active site" evidence="9">
    <location>
        <position position="115"/>
    </location>
</feature>
<evidence type="ECO:0000256" key="9">
    <source>
        <dbReference type="HAMAP-Rule" id="MF_00161"/>
    </source>
</evidence>
<comment type="catalytic activity">
    <reaction evidence="9">
        <text>Release of signal peptides from bacterial membrane prolipoproteins. Hydrolyzes -Xaa-Yaa-Zaa-|-(S,diacylglyceryl)Cys-, in which Xaa is hydrophobic (preferably Leu), and Yaa (Ala or Ser) and Zaa (Gly or Ala) have small, neutral side chains.</text>
        <dbReference type="EC" id="3.4.23.36"/>
    </reaction>
</comment>
<feature type="transmembrane region" description="Helical" evidence="9">
    <location>
        <begin position="87"/>
        <end position="105"/>
    </location>
</feature>
<keyword evidence="5 9" id="KW-0064">Aspartyl protease</keyword>
<dbReference type="EC" id="3.4.23.36" evidence="9"/>
<evidence type="ECO:0000256" key="4">
    <source>
        <dbReference type="ARBA" id="ARBA00022692"/>
    </source>
</evidence>
<feature type="transmembrane region" description="Helical" evidence="9">
    <location>
        <begin position="125"/>
        <end position="149"/>
    </location>
</feature>
<evidence type="ECO:0000256" key="2">
    <source>
        <dbReference type="ARBA" id="ARBA00022475"/>
    </source>
</evidence>
<keyword evidence="3 9" id="KW-0645">Protease</keyword>
<feature type="active site" evidence="9">
    <location>
        <position position="133"/>
    </location>
</feature>
<name>A0A238YMB1_9BACT</name>
<evidence type="ECO:0000256" key="8">
    <source>
        <dbReference type="ARBA" id="ARBA00023136"/>
    </source>
</evidence>
<organism evidence="11 12">
    <name type="scientific">Desulfurobacterium atlanticum</name>
    <dbReference type="NCBI Taxonomy" id="240169"/>
    <lineage>
        <taxon>Bacteria</taxon>
        <taxon>Pseudomonadati</taxon>
        <taxon>Aquificota</taxon>
        <taxon>Aquificia</taxon>
        <taxon>Desulfurobacteriales</taxon>
        <taxon>Desulfurobacteriaceae</taxon>
        <taxon>Desulfurobacterium</taxon>
    </lineage>
</organism>
<dbReference type="Pfam" id="PF01252">
    <property type="entry name" value="Peptidase_A8"/>
    <property type="match status" value="1"/>
</dbReference>
<evidence type="ECO:0000256" key="1">
    <source>
        <dbReference type="ARBA" id="ARBA00006139"/>
    </source>
</evidence>
<keyword evidence="12" id="KW-1185">Reference proteome</keyword>
<dbReference type="GO" id="GO:0006508">
    <property type="term" value="P:proteolysis"/>
    <property type="evidence" value="ECO:0007669"/>
    <property type="project" value="UniProtKB-KW"/>
</dbReference>
<evidence type="ECO:0000313" key="12">
    <source>
        <dbReference type="Proteomes" id="UP000198405"/>
    </source>
</evidence>